<sequence length="76" mass="8470">MMGARCRRRKGQYTPLLIADEEVFTSMSFFFTGVVGFLGQALLGAIRWPLAAIDKERLRGGKALEKTLDLMDLSFG</sequence>
<reference evidence="2" key="1">
    <citation type="submission" date="2018-05" db="EMBL/GenBank/DDBJ databases">
        <authorList>
            <person name="Lanie J.A."/>
            <person name="Ng W.-L."/>
            <person name="Kazmierczak K.M."/>
            <person name="Andrzejewski T.M."/>
            <person name="Davidsen T.M."/>
            <person name="Wayne K.J."/>
            <person name="Tettelin H."/>
            <person name="Glass J.I."/>
            <person name="Rusch D."/>
            <person name="Podicherti R."/>
            <person name="Tsui H.-C.T."/>
            <person name="Winkler M.E."/>
        </authorList>
    </citation>
    <scope>NUCLEOTIDE SEQUENCE</scope>
</reference>
<organism evidence="2">
    <name type="scientific">marine metagenome</name>
    <dbReference type="NCBI Taxonomy" id="408172"/>
    <lineage>
        <taxon>unclassified sequences</taxon>
        <taxon>metagenomes</taxon>
        <taxon>ecological metagenomes</taxon>
    </lineage>
</organism>
<dbReference type="EMBL" id="UINC01054338">
    <property type="protein sequence ID" value="SVB71919.1"/>
    <property type="molecule type" value="Genomic_DNA"/>
</dbReference>
<dbReference type="AlphaFoldDB" id="A0A382GAI3"/>
<proteinExistence type="predicted"/>
<keyword evidence="1" id="KW-1133">Transmembrane helix</keyword>
<keyword evidence="1" id="KW-0812">Transmembrane</keyword>
<gene>
    <name evidence="2" type="ORF">METZ01_LOCUS224773</name>
</gene>
<evidence type="ECO:0000313" key="2">
    <source>
        <dbReference type="EMBL" id="SVB71919.1"/>
    </source>
</evidence>
<evidence type="ECO:0000256" key="1">
    <source>
        <dbReference type="SAM" id="Phobius"/>
    </source>
</evidence>
<name>A0A382GAI3_9ZZZZ</name>
<accession>A0A382GAI3</accession>
<protein>
    <submittedName>
        <fullName evidence="2">Uncharacterized protein</fullName>
    </submittedName>
</protein>
<keyword evidence="1" id="KW-0472">Membrane</keyword>
<feature type="transmembrane region" description="Helical" evidence="1">
    <location>
        <begin position="29"/>
        <end position="50"/>
    </location>
</feature>